<feature type="signal peptide" evidence="1">
    <location>
        <begin position="1"/>
        <end position="24"/>
    </location>
</feature>
<dbReference type="Proteomes" id="UP001501237">
    <property type="component" value="Unassembled WGS sequence"/>
</dbReference>
<keyword evidence="3" id="KW-1185">Reference proteome</keyword>
<feature type="chain" id="PRO_5047162993" evidence="1">
    <location>
        <begin position="25"/>
        <end position="51"/>
    </location>
</feature>
<sequence>MNKNVRYVAIAFVIFYLLSQPKAAAQVVNNAFAAVGDAGTQLAMFVNTLGT</sequence>
<name>A0ABP6QPB9_9ACTN</name>
<accession>A0ABP6QPB9</accession>
<proteinExistence type="predicted"/>
<evidence type="ECO:0000313" key="3">
    <source>
        <dbReference type="Proteomes" id="UP001501237"/>
    </source>
</evidence>
<evidence type="ECO:0000313" key="2">
    <source>
        <dbReference type="EMBL" id="GAA3241442.1"/>
    </source>
</evidence>
<gene>
    <name evidence="2" type="ORF">GCM10010468_78700</name>
</gene>
<reference evidence="3" key="1">
    <citation type="journal article" date="2019" name="Int. J. Syst. Evol. Microbiol.">
        <title>The Global Catalogue of Microorganisms (GCM) 10K type strain sequencing project: providing services to taxonomists for standard genome sequencing and annotation.</title>
        <authorList>
            <consortium name="The Broad Institute Genomics Platform"/>
            <consortium name="The Broad Institute Genome Sequencing Center for Infectious Disease"/>
            <person name="Wu L."/>
            <person name="Ma J."/>
        </authorList>
    </citation>
    <scope>NUCLEOTIDE SEQUENCE [LARGE SCALE GENOMIC DNA]</scope>
    <source>
        <strain evidence="3">JCM 9377</strain>
    </source>
</reference>
<comment type="caution">
    <text evidence="2">The sequence shown here is derived from an EMBL/GenBank/DDBJ whole genome shotgun (WGS) entry which is preliminary data.</text>
</comment>
<organism evidence="2 3">
    <name type="scientific">Actinocorallia longicatena</name>
    <dbReference type="NCBI Taxonomy" id="111803"/>
    <lineage>
        <taxon>Bacteria</taxon>
        <taxon>Bacillati</taxon>
        <taxon>Actinomycetota</taxon>
        <taxon>Actinomycetes</taxon>
        <taxon>Streptosporangiales</taxon>
        <taxon>Thermomonosporaceae</taxon>
        <taxon>Actinocorallia</taxon>
    </lineage>
</organism>
<dbReference type="RefSeq" id="WP_344839348.1">
    <property type="nucleotide sequence ID" value="NZ_BAAAUV010000045.1"/>
</dbReference>
<dbReference type="EMBL" id="BAAAUV010000045">
    <property type="protein sequence ID" value="GAA3241442.1"/>
    <property type="molecule type" value="Genomic_DNA"/>
</dbReference>
<evidence type="ECO:0000256" key="1">
    <source>
        <dbReference type="SAM" id="SignalP"/>
    </source>
</evidence>
<keyword evidence="1" id="KW-0732">Signal</keyword>
<protein>
    <submittedName>
        <fullName evidence="2">Uncharacterized protein</fullName>
    </submittedName>
</protein>